<dbReference type="EMBL" id="VRMN01000001">
    <property type="protein sequence ID" value="KAA8499169.1"/>
    <property type="molecule type" value="Genomic_DNA"/>
</dbReference>
<name>A0A5J4Z570_PORPP</name>
<protein>
    <submittedName>
        <fullName evidence="2">Uncharacterized protein</fullName>
    </submittedName>
</protein>
<reference evidence="3" key="1">
    <citation type="journal article" date="2019" name="Nat. Commun.">
        <title>Expansion of phycobilisome linker gene families in mesophilic red algae.</title>
        <authorList>
            <person name="Lee J."/>
            <person name="Kim D."/>
            <person name="Bhattacharya D."/>
            <person name="Yoon H.S."/>
        </authorList>
    </citation>
    <scope>NUCLEOTIDE SEQUENCE [LARGE SCALE GENOMIC DNA]</scope>
    <source>
        <strain evidence="3">CCMP 1328</strain>
    </source>
</reference>
<sequence length="308" mass="33327">MPFQVRQAYCRGKHTGKVAQELTQQLALRGGMATKGIMQMAPPAAGVVLPGSPVTGSDKSVQGYSVLPSAPRASVLVLQDVSVVIKLRDGQSRLIVLDELPLSANPTTSEFRMALQRTCLCDPGNDAFLQKWARISYAAICANKKPGEWIRIDSDSVLGDLVQRVARNPASIIFSVEQCRNPRFSAAAPSSSDRHTRTDAVRGRTPPHSGARLLPVGYYQEYDQVAFDPMASTTHRLSHTEPDMRWSAFGDARLGLMLHPSSGCSGYSHGPFGLMAHGNFPAPAPGPTGAHGQMMFYDPYCGYFFGAM</sequence>
<feature type="compositionally biased region" description="Basic and acidic residues" evidence="1">
    <location>
        <begin position="192"/>
        <end position="202"/>
    </location>
</feature>
<evidence type="ECO:0000256" key="1">
    <source>
        <dbReference type="SAM" id="MobiDB-lite"/>
    </source>
</evidence>
<organism evidence="2 3">
    <name type="scientific">Porphyridium purpureum</name>
    <name type="common">Red alga</name>
    <name type="synonym">Porphyridium cruentum</name>
    <dbReference type="NCBI Taxonomy" id="35688"/>
    <lineage>
        <taxon>Eukaryota</taxon>
        <taxon>Rhodophyta</taxon>
        <taxon>Bangiophyceae</taxon>
        <taxon>Porphyridiales</taxon>
        <taxon>Porphyridiaceae</taxon>
        <taxon>Porphyridium</taxon>
    </lineage>
</organism>
<feature type="region of interest" description="Disordered" evidence="1">
    <location>
        <begin position="184"/>
        <end position="206"/>
    </location>
</feature>
<evidence type="ECO:0000313" key="3">
    <source>
        <dbReference type="Proteomes" id="UP000324585"/>
    </source>
</evidence>
<evidence type="ECO:0000313" key="2">
    <source>
        <dbReference type="EMBL" id="KAA8499169.1"/>
    </source>
</evidence>
<keyword evidence="3" id="KW-1185">Reference proteome</keyword>
<comment type="caution">
    <text evidence="2">The sequence shown here is derived from an EMBL/GenBank/DDBJ whole genome shotgun (WGS) entry which is preliminary data.</text>
</comment>
<proteinExistence type="predicted"/>
<accession>A0A5J4Z570</accession>
<dbReference type="AlphaFoldDB" id="A0A5J4Z570"/>
<dbReference type="Proteomes" id="UP000324585">
    <property type="component" value="Unassembled WGS sequence"/>
</dbReference>
<gene>
    <name evidence="2" type="ORF">FVE85_6754</name>
</gene>